<keyword evidence="3" id="KW-1185">Reference proteome</keyword>
<dbReference type="AlphaFoldDB" id="A0A1S1R758"/>
<organism evidence="2 3">
    <name type="scientific">Parafrankia colletiae</name>
    <dbReference type="NCBI Taxonomy" id="573497"/>
    <lineage>
        <taxon>Bacteria</taxon>
        <taxon>Bacillati</taxon>
        <taxon>Actinomycetota</taxon>
        <taxon>Actinomycetes</taxon>
        <taxon>Frankiales</taxon>
        <taxon>Frankiaceae</taxon>
        <taxon>Parafrankia</taxon>
    </lineage>
</organism>
<evidence type="ECO:0000256" key="1">
    <source>
        <dbReference type="SAM" id="MobiDB-lite"/>
    </source>
</evidence>
<sequence length="157" mass="16128">MVEEAEVMKTVFVAPQVFARPEPITGPPPVPAGPGRSEPARPSTGASGAGSPAAASSAVERTVPAVTPSAPVRCASVVHSRPDLTAVVVVGELAIGAVAVARQLARRQPAPHADVRMGPGGWVSLRGGSVRLRGCRSQTGHGSRHLRGGSRRSRRSR</sequence>
<feature type="region of interest" description="Disordered" evidence="1">
    <location>
        <begin position="133"/>
        <end position="157"/>
    </location>
</feature>
<accession>A0A1S1R758</accession>
<gene>
    <name evidence="2" type="ORF">CC117_12950</name>
</gene>
<protein>
    <submittedName>
        <fullName evidence="2">Uncharacterized protein</fullName>
    </submittedName>
</protein>
<feature type="region of interest" description="Disordered" evidence="1">
    <location>
        <begin position="18"/>
        <end position="63"/>
    </location>
</feature>
<reference evidence="3" key="1">
    <citation type="submission" date="2016-07" db="EMBL/GenBank/DDBJ databases">
        <title>Sequence Frankia sp. strain CcI1.17.</title>
        <authorList>
            <person name="Ghodhbane-Gtari F."/>
            <person name="Swanson E."/>
            <person name="Gueddou A."/>
            <person name="Morris K."/>
            <person name="Hezbri K."/>
            <person name="Ktari A."/>
            <person name="Nouioui I."/>
            <person name="Abebe-Akele F."/>
            <person name="Simpson S."/>
            <person name="Thomas K."/>
            <person name="Gtari M."/>
            <person name="Tisa L.S."/>
            <person name="Hurst S."/>
        </authorList>
    </citation>
    <scope>NUCLEOTIDE SEQUENCE [LARGE SCALE GENOMIC DNA]</scope>
    <source>
        <strain evidence="3">Cc1.17</strain>
    </source>
</reference>
<dbReference type="Proteomes" id="UP000179627">
    <property type="component" value="Unassembled WGS sequence"/>
</dbReference>
<dbReference type="EMBL" id="MBLM01000058">
    <property type="protein sequence ID" value="OHV41112.1"/>
    <property type="molecule type" value="Genomic_DNA"/>
</dbReference>
<comment type="caution">
    <text evidence="2">The sequence shown here is derived from an EMBL/GenBank/DDBJ whole genome shotgun (WGS) entry which is preliminary data.</text>
</comment>
<name>A0A1S1R758_9ACTN</name>
<feature type="compositionally biased region" description="Low complexity" evidence="1">
    <location>
        <begin position="33"/>
        <end position="58"/>
    </location>
</feature>
<evidence type="ECO:0000313" key="2">
    <source>
        <dbReference type="EMBL" id="OHV41112.1"/>
    </source>
</evidence>
<proteinExistence type="predicted"/>
<feature type="compositionally biased region" description="Basic residues" evidence="1">
    <location>
        <begin position="142"/>
        <end position="157"/>
    </location>
</feature>
<evidence type="ECO:0000313" key="3">
    <source>
        <dbReference type="Proteomes" id="UP000179627"/>
    </source>
</evidence>